<keyword evidence="6 10" id="KW-0547">Nucleotide-binding</keyword>
<evidence type="ECO:0000313" key="11">
    <source>
        <dbReference type="EMBL" id="ALB21262.1"/>
    </source>
</evidence>
<dbReference type="EMBL" id="CP012508">
    <property type="protein sequence ID" value="ALB21262.1"/>
    <property type="molecule type" value="Genomic_DNA"/>
</dbReference>
<evidence type="ECO:0000256" key="2">
    <source>
        <dbReference type="ARBA" id="ARBA00001946"/>
    </source>
</evidence>
<dbReference type="RefSeq" id="WP_017376260.1">
    <property type="nucleotide sequence ID" value="NZ_CP012508.1"/>
</dbReference>
<comment type="cofactor">
    <cofactor evidence="2">
        <name>Mg(2+)</name>
        <dbReference type="ChEBI" id="CHEBI:18420"/>
    </cofactor>
</comment>
<dbReference type="Proteomes" id="UP000029558">
    <property type="component" value="Chromosome"/>
</dbReference>
<comment type="similarity">
    <text evidence="10">Belongs to the prokaryotic GSH synthase family.</text>
</comment>
<dbReference type="InterPro" id="IPR004218">
    <property type="entry name" value="GSHS_ATP-bd"/>
</dbReference>
<keyword evidence="7 10" id="KW-0067">ATP-binding</keyword>
<keyword evidence="4 10" id="KW-0317">Glutathione biosynthesis</keyword>
<dbReference type="OrthoDB" id="9785415at2"/>
<dbReference type="GO" id="GO:0005737">
    <property type="term" value="C:cytoplasm"/>
    <property type="evidence" value="ECO:0007669"/>
    <property type="project" value="TreeGrafter"/>
</dbReference>
<evidence type="ECO:0000256" key="6">
    <source>
        <dbReference type="ARBA" id="ARBA00022741"/>
    </source>
</evidence>
<dbReference type="InterPro" id="IPR006284">
    <property type="entry name" value="Glut_synth_pro"/>
</dbReference>
<dbReference type="SUPFAM" id="SSF52440">
    <property type="entry name" value="PreATP-grasp domain"/>
    <property type="match status" value="1"/>
</dbReference>
<accession>A0A1L6TFV0</accession>
<gene>
    <name evidence="10" type="primary">gshB</name>
    <name evidence="11" type="ORF">KU39_74</name>
</gene>
<dbReference type="SUPFAM" id="SSF56059">
    <property type="entry name" value="Glutathione synthetase ATP-binding domain-like"/>
    <property type="match status" value="1"/>
</dbReference>
<evidence type="ECO:0000256" key="1">
    <source>
        <dbReference type="ARBA" id="ARBA00001936"/>
    </source>
</evidence>
<dbReference type="Gene3D" id="3.30.470.20">
    <property type="entry name" value="ATP-grasp fold, B domain"/>
    <property type="match status" value="1"/>
</dbReference>
<keyword evidence="9" id="KW-0464">Manganese</keyword>
<evidence type="ECO:0000313" key="12">
    <source>
        <dbReference type="Proteomes" id="UP000029558"/>
    </source>
</evidence>
<organism evidence="11 12">
    <name type="scientific">Piscirickettsia salmonis</name>
    <dbReference type="NCBI Taxonomy" id="1238"/>
    <lineage>
        <taxon>Bacteria</taxon>
        <taxon>Pseudomonadati</taxon>
        <taxon>Pseudomonadota</taxon>
        <taxon>Gammaproteobacteria</taxon>
        <taxon>Thiotrichales</taxon>
        <taxon>Piscirickettsiaceae</taxon>
        <taxon>Piscirickettsia</taxon>
    </lineage>
</organism>
<evidence type="ECO:0000256" key="9">
    <source>
        <dbReference type="ARBA" id="ARBA00023211"/>
    </source>
</evidence>
<dbReference type="PANTHER" id="PTHR21621">
    <property type="entry name" value="RIBOSOMAL PROTEIN S6 MODIFICATION PROTEIN"/>
    <property type="match status" value="1"/>
</dbReference>
<dbReference type="AlphaFoldDB" id="A0A1L6TFV0"/>
<protein>
    <recommendedName>
        <fullName evidence="10">Glutathione synthetase</fullName>
        <ecNumber evidence="10">6.3.2.3</ecNumber>
    </recommendedName>
    <alternativeName>
        <fullName evidence="10">GSH synthetase</fullName>
        <shortName evidence="10">GSH-S</shortName>
        <shortName evidence="10">GSHase</shortName>
    </alternativeName>
    <alternativeName>
        <fullName evidence="10">Glutathione synthase</fullName>
    </alternativeName>
</protein>
<comment type="pathway">
    <text evidence="10">Sulfur metabolism; glutathione biosynthesis; glutathione from L-cysteine and L-glutamate: step 2/2.</text>
</comment>
<dbReference type="EC" id="6.3.2.3" evidence="10"/>
<dbReference type="Gene3D" id="3.30.1490.20">
    <property type="entry name" value="ATP-grasp fold, A domain"/>
    <property type="match status" value="1"/>
</dbReference>
<evidence type="ECO:0000256" key="8">
    <source>
        <dbReference type="ARBA" id="ARBA00022842"/>
    </source>
</evidence>
<sequence>MSNIKLGIIMDDINQVIPEKDTGFAMMLEASRRSYDIFYIQQHALYSTNGKVYAHCQQVTVQDQPHDFYHTESEQILDLSTLNVILMRKDPPFDLEYIYTTYMLEQLETQGVLIVNKPQSLRDLNEKFTISRYAKFCTPTLITKNKLQIIKFSNQHDEIVIKPLNLMGGESIFRVKKGDPNLEVILDTLSKNHSTTLMIQKFIPEVIYGDKRILIINGSPYPYALARIPKDDKSRANLAAGGTGIGQALNERDLEIAQTIGPMLKEKGMLFAGLDIIGDYLTEINVTSPTCVRQLDAQYSDNILSTLFDAIEIKVKN</sequence>
<dbReference type="InterPro" id="IPR004215">
    <property type="entry name" value="GSHS_N"/>
</dbReference>
<evidence type="ECO:0000256" key="3">
    <source>
        <dbReference type="ARBA" id="ARBA00022598"/>
    </source>
</evidence>
<dbReference type="PANTHER" id="PTHR21621:SF4">
    <property type="entry name" value="GLUTATHIONE SYNTHETASE"/>
    <property type="match status" value="1"/>
</dbReference>
<dbReference type="NCBIfam" id="NF003573">
    <property type="entry name" value="PRK05246.1"/>
    <property type="match status" value="1"/>
</dbReference>
<dbReference type="InterPro" id="IPR013815">
    <property type="entry name" value="ATP_grasp_subdomain_1"/>
</dbReference>
<dbReference type="Pfam" id="PF02955">
    <property type="entry name" value="GSH-S_ATP"/>
    <property type="match status" value="1"/>
</dbReference>
<dbReference type="Gene3D" id="3.40.50.20">
    <property type="match status" value="1"/>
</dbReference>
<dbReference type="GO" id="GO:0005524">
    <property type="term" value="F:ATP binding"/>
    <property type="evidence" value="ECO:0007669"/>
    <property type="project" value="UniProtKB-UniRule"/>
</dbReference>
<evidence type="ECO:0000256" key="4">
    <source>
        <dbReference type="ARBA" id="ARBA00022684"/>
    </source>
</evidence>
<dbReference type="HAMAP" id="MF_00162">
    <property type="entry name" value="GSH_S"/>
    <property type="match status" value="1"/>
</dbReference>
<evidence type="ECO:0000256" key="10">
    <source>
        <dbReference type="HAMAP-Rule" id="MF_00162"/>
    </source>
</evidence>
<comment type="cofactor">
    <cofactor evidence="1">
        <name>Mn(2+)</name>
        <dbReference type="ChEBI" id="CHEBI:29035"/>
    </cofactor>
</comment>
<name>A0A1L6TFV0_PISSA</name>
<reference evidence="11 12" key="1">
    <citation type="journal article" date="2014" name="Genome Announc.">
        <title>Comparative Genome Analysis of Two Isolates of the Fish Pathogen Piscirickettsia salmonis from Different Hosts Reveals Major Differences in Virulence-Associated Secretion Systems.</title>
        <authorList>
            <person name="Bohle H."/>
            <person name="Henriquez P."/>
            <person name="Grothusen H."/>
            <person name="Navas E."/>
            <person name="Sandoval A."/>
            <person name="Bustamante F."/>
            <person name="Bustos P."/>
            <person name="Mancilla M."/>
        </authorList>
    </citation>
    <scope>NUCLEOTIDE SEQUENCE [LARGE SCALE GENOMIC DNA]</scope>
    <source>
        <strain evidence="12">B1-32597</strain>
    </source>
</reference>
<dbReference type="GO" id="GO:0046872">
    <property type="term" value="F:metal ion binding"/>
    <property type="evidence" value="ECO:0007669"/>
    <property type="project" value="UniProtKB-KW"/>
</dbReference>
<comment type="catalytic activity">
    <reaction evidence="10">
        <text>gamma-L-glutamyl-L-cysteine + glycine + ATP = glutathione + ADP + phosphate + H(+)</text>
        <dbReference type="Rhea" id="RHEA:13557"/>
        <dbReference type="ChEBI" id="CHEBI:15378"/>
        <dbReference type="ChEBI" id="CHEBI:30616"/>
        <dbReference type="ChEBI" id="CHEBI:43474"/>
        <dbReference type="ChEBI" id="CHEBI:57305"/>
        <dbReference type="ChEBI" id="CHEBI:57925"/>
        <dbReference type="ChEBI" id="CHEBI:58173"/>
        <dbReference type="ChEBI" id="CHEBI:456216"/>
        <dbReference type="EC" id="6.3.2.3"/>
    </reaction>
</comment>
<keyword evidence="3 10" id="KW-0436">Ligase</keyword>
<dbReference type="InterPro" id="IPR011761">
    <property type="entry name" value="ATP-grasp"/>
</dbReference>
<dbReference type="NCBIfam" id="TIGR01380">
    <property type="entry name" value="glut_syn"/>
    <property type="match status" value="1"/>
</dbReference>
<evidence type="ECO:0000256" key="5">
    <source>
        <dbReference type="ARBA" id="ARBA00022723"/>
    </source>
</evidence>
<proteinExistence type="inferred from homology"/>
<dbReference type="Pfam" id="PF02951">
    <property type="entry name" value="GSH-S_N"/>
    <property type="match status" value="1"/>
</dbReference>
<keyword evidence="5" id="KW-0479">Metal-binding</keyword>
<evidence type="ECO:0000256" key="7">
    <source>
        <dbReference type="ARBA" id="ARBA00022840"/>
    </source>
</evidence>
<dbReference type="GO" id="GO:0004363">
    <property type="term" value="F:glutathione synthase activity"/>
    <property type="evidence" value="ECO:0007669"/>
    <property type="project" value="UniProtKB-UniRule"/>
</dbReference>
<dbReference type="InterPro" id="IPR016185">
    <property type="entry name" value="PreATP-grasp_dom_sf"/>
</dbReference>
<dbReference type="PROSITE" id="PS50975">
    <property type="entry name" value="ATP_GRASP"/>
    <property type="match status" value="1"/>
</dbReference>
<keyword evidence="8" id="KW-0460">Magnesium</keyword>